<accession>A0A398B1C3</accession>
<reference evidence="2 3" key="1">
    <citation type="submission" date="2018-08" db="EMBL/GenBank/DDBJ databases">
        <title>Bacillus jemisoniae sp. nov., Bacillus chryseoplanitiae sp. nov., Bacillus resnikiae sp. nov., and Bacillus frankliniae sp. nov., isolated from Viking spacecraft and associated surfaces.</title>
        <authorList>
            <person name="Seuylemezian A."/>
            <person name="Vaishampayan P."/>
        </authorList>
    </citation>
    <scope>NUCLEOTIDE SEQUENCE [LARGE SCALE GENOMIC DNA]</scope>
    <source>
        <strain evidence="2 3">MA001</strain>
    </source>
</reference>
<proteinExistence type="predicted"/>
<dbReference type="Proteomes" id="UP000266016">
    <property type="component" value="Unassembled WGS sequence"/>
</dbReference>
<evidence type="ECO:0000313" key="3">
    <source>
        <dbReference type="Proteomes" id="UP000266016"/>
    </source>
</evidence>
<sequence>MASKSKFDAFLFGRNYERNDIHNKSAYSNEHVLELVNGQSNQQYRKGKKVGPSHRPPVPVVLDPTPAQITPIGTIPIYYRKSS</sequence>
<evidence type="ECO:0000256" key="1">
    <source>
        <dbReference type="SAM" id="MobiDB-lite"/>
    </source>
</evidence>
<feature type="region of interest" description="Disordered" evidence="1">
    <location>
        <begin position="42"/>
        <end position="65"/>
    </location>
</feature>
<organism evidence="2 3">
    <name type="scientific">Peribacillus asahii</name>
    <dbReference type="NCBI Taxonomy" id="228899"/>
    <lineage>
        <taxon>Bacteria</taxon>
        <taxon>Bacillati</taxon>
        <taxon>Bacillota</taxon>
        <taxon>Bacilli</taxon>
        <taxon>Bacillales</taxon>
        <taxon>Bacillaceae</taxon>
        <taxon>Peribacillus</taxon>
    </lineage>
</organism>
<dbReference type="RefSeq" id="WP_119118007.1">
    <property type="nucleotide sequence ID" value="NZ_QWVS01000032.1"/>
</dbReference>
<protein>
    <submittedName>
        <fullName evidence="2">Uncharacterized protein</fullName>
    </submittedName>
</protein>
<dbReference type="AlphaFoldDB" id="A0A398B1C3"/>
<evidence type="ECO:0000313" key="2">
    <source>
        <dbReference type="EMBL" id="RID83625.1"/>
    </source>
</evidence>
<name>A0A398B1C3_9BACI</name>
<gene>
    <name evidence="2" type="ORF">D1953_15055</name>
</gene>
<keyword evidence="3" id="KW-1185">Reference proteome</keyword>
<dbReference type="EMBL" id="QWVS01000032">
    <property type="protein sequence ID" value="RID83625.1"/>
    <property type="molecule type" value="Genomic_DNA"/>
</dbReference>
<comment type="caution">
    <text evidence="2">The sequence shown here is derived from an EMBL/GenBank/DDBJ whole genome shotgun (WGS) entry which is preliminary data.</text>
</comment>